<dbReference type="Pfam" id="PF01464">
    <property type="entry name" value="SLT"/>
    <property type="match status" value="1"/>
</dbReference>
<protein>
    <submittedName>
        <fullName evidence="5">Phage tail tape measure protein</fullName>
    </submittedName>
</protein>
<reference evidence="5 6" key="1">
    <citation type="submission" date="2017-07" db="EMBL/GenBank/DDBJ databases">
        <title>A draft genome sequence of Gluconacetobacter entanii LTH 4560.</title>
        <authorList>
            <person name="Skraban J."/>
            <person name="Cleenwerck I."/>
            <person name="Vandamme P."/>
            <person name="Trcek J."/>
        </authorList>
    </citation>
    <scope>NUCLEOTIDE SEQUENCE [LARGE SCALE GENOMIC DNA]</scope>
    <source>
        <strain evidence="5 6">LTH 4560</strain>
    </source>
</reference>
<dbReference type="CDD" id="cd00254">
    <property type="entry name" value="LT-like"/>
    <property type="match status" value="1"/>
</dbReference>
<comment type="caution">
    <text evidence="5">The sequence shown here is derived from an EMBL/GenBank/DDBJ whole genome shotgun (WGS) entry which is preliminary data.</text>
</comment>
<dbReference type="PANTHER" id="PTHR37423:SF2">
    <property type="entry name" value="MEMBRANE-BOUND LYTIC MUREIN TRANSGLYCOSYLASE C"/>
    <property type="match status" value="1"/>
</dbReference>
<feature type="domain" description="Transglycosylase SLT" evidence="4">
    <location>
        <begin position="544"/>
        <end position="637"/>
    </location>
</feature>
<comment type="similarity">
    <text evidence="1">Belongs to the transglycosylase Slt family.</text>
</comment>
<dbReference type="EMBL" id="NKUF01000006">
    <property type="protein sequence ID" value="PYD63978.1"/>
    <property type="molecule type" value="Genomic_DNA"/>
</dbReference>
<accession>A0A318PXW0</accession>
<evidence type="ECO:0000313" key="5">
    <source>
        <dbReference type="EMBL" id="PYD63978.1"/>
    </source>
</evidence>
<evidence type="ECO:0000256" key="2">
    <source>
        <dbReference type="ARBA" id="ARBA00009387"/>
    </source>
</evidence>
<evidence type="ECO:0000313" key="6">
    <source>
        <dbReference type="Proteomes" id="UP000248301"/>
    </source>
</evidence>
<evidence type="ECO:0000256" key="1">
    <source>
        <dbReference type="ARBA" id="ARBA00007734"/>
    </source>
</evidence>
<dbReference type="Gene3D" id="1.10.530.10">
    <property type="match status" value="1"/>
</dbReference>
<dbReference type="InterPro" id="IPR023346">
    <property type="entry name" value="Lysozyme-like_dom_sf"/>
</dbReference>
<dbReference type="OrthoDB" id="8410204at2"/>
<feature type="transmembrane region" description="Helical" evidence="3">
    <location>
        <begin position="371"/>
        <end position="396"/>
    </location>
</feature>
<keyword evidence="3" id="KW-0812">Transmembrane</keyword>
<keyword evidence="3" id="KW-0472">Membrane</keyword>
<organism evidence="5 6">
    <name type="scientific">Gluconacetobacter entanii</name>
    <dbReference type="NCBI Taxonomy" id="108528"/>
    <lineage>
        <taxon>Bacteria</taxon>
        <taxon>Pseudomonadati</taxon>
        <taxon>Pseudomonadota</taxon>
        <taxon>Alphaproteobacteria</taxon>
        <taxon>Acetobacterales</taxon>
        <taxon>Acetobacteraceae</taxon>
        <taxon>Gluconacetobacter</taxon>
    </lineage>
</organism>
<sequence length="741" mass="78558">MPNAGVKFVISAADRASQTIERINTRIARMQAPVRRVQAAFGRFASLSGLSRLNSGIVGVGRSAVGAFQSLGQIVPVLGTLTGAASVAGVYRLASAWAQVGTDLRTTSRTMGMAPQRLQVMQNAAKLAGGSAEAMTGALQQLSQERWAAVHNQDPAAAARFRALQISPEDVQTKPIDQLFQIVASRIRGLRNPTAQAIAATERFGSTAQGLMPVFQQTNEQWSQTIRWAERYSHMTQASVDAANSLRGSLSALDESVKDFSDSISQAVAPGIRELTGFITNLIEANRTWISQNIGDYVRQFVTWLRAVGWNRIRGDIEGVYHAITNVVDRLGGWKTAGRDALIAIGALYAMPVLSGLASIATAAVTIGTSLAAISLPVAAAIAAVGALGGAGYELWSHWGGISKRFSGMWDGLKGAFQNNTGYLRTITETLFPLPAAIINHWDGLGKFFSSLWGGIKTAFSSAWGYISPIVDKVTSAIDFVANSWVGKKLASMASAAESGVSAGASAVGRYARQGLGWYADYADRMTGYRRPQLDAPVQAAGAAAAQRYGLDQAHYLALLRAEHGGYNNVSGAGAFGPAQLMPATARSLGVADSVNAPGYDWRKNLDAGARYYRQMLDQAHGDYAVADASYNAGPNSPAVRQFAQSHDLSVLPKETREYVVSIAGMRRDMSAPPMTVPPGTAAGPNTSPTAVAMPPQSTTIHVKADPGTRARVTRTTPGTRVVNNIPVQRAMPPELTPVGN</sequence>
<dbReference type="NCBIfam" id="TIGR01760">
    <property type="entry name" value="tape_meas_TP901"/>
    <property type="match status" value="1"/>
</dbReference>
<feature type="transmembrane region" description="Helical" evidence="3">
    <location>
        <begin position="341"/>
        <end position="365"/>
    </location>
</feature>
<dbReference type="InterPro" id="IPR008258">
    <property type="entry name" value="Transglycosylase_SLT_dom_1"/>
</dbReference>
<dbReference type="Proteomes" id="UP000248301">
    <property type="component" value="Unassembled WGS sequence"/>
</dbReference>
<dbReference type="RefSeq" id="WP_110912877.1">
    <property type="nucleotide sequence ID" value="NZ_NKUF01000006.1"/>
</dbReference>
<dbReference type="InterPro" id="IPR010090">
    <property type="entry name" value="Phage_tape_meas"/>
</dbReference>
<comment type="similarity">
    <text evidence="2">Belongs to the virb1 family.</text>
</comment>
<dbReference type="PANTHER" id="PTHR37423">
    <property type="entry name" value="SOLUBLE LYTIC MUREIN TRANSGLYCOSYLASE-RELATED"/>
    <property type="match status" value="1"/>
</dbReference>
<evidence type="ECO:0000256" key="3">
    <source>
        <dbReference type="SAM" id="Phobius"/>
    </source>
</evidence>
<gene>
    <name evidence="5" type="ORF">CFR72_04650</name>
</gene>
<name>A0A318PXW0_9PROT</name>
<dbReference type="SUPFAM" id="SSF53955">
    <property type="entry name" value="Lysozyme-like"/>
    <property type="match status" value="1"/>
</dbReference>
<proteinExistence type="inferred from homology"/>
<dbReference type="AlphaFoldDB" id="A0A318PXW0"/>
<keyword evidence="3" id="KW-1133">Transmembrane helix</keyword>
<evidence type="ECO:0000259" key="4">
    <source>
        <dbReference type="Pfam" id="PF01464"/>
    </source>
</evidence>